<dbReference type="PROSITE" id="PS50929">
    <property type="entry name" value="ABC_TM1F"/>
    <property type="match status" value="1"/>
</dbReference>
<gene>
    <name evidence="13" type="ORF">HYN56_02770</name>
</gene>
<keyword evidence="5" id="KW-0813">Transport</keyword>
<dbReference type="InterPro" id="IPR011527">
    <property type="entry name" value="ABC1_TM_dom"/>
</dbReference>
<dbReference type="InterPro" id="IPR005074">
    <property type="entry name" value="Peptidase_C39"/>
</dbReference>
<dbReference type="PROSITE" id="PS50893">
    <property type="entry name" value="ABC_TRANSPORTER_2"/>
    <property type="match status" value="1"/>
</dbReference>
<feature type="transmembrane region" description="Helical" evidence="9">
    <location>
        <begin position="282"/>
        <end position="303"/>
    </location>
</feature>
<dbReference type="PANTHER" id="PTHR24221">
    <property type="entry name" value="ATP-BINDING CASSETTE SUB-FAMILY B"/>
    <property type="match status" value="1"/>
</dbReference>
<evidence type="ECO:0000256" key="5">
    <source>
        <dbReference type="ARBA" id="ARBA00022927"/>
    </source>
</evidence>
<feature type="domain" description="ABC transporter" evidence="10">
    <location>
        <begin position="484"/>
        <end position="719"/>
    </location>
</feature>
<feature type="transmembrane region" description="Helical" evidence="9">
    <location>
        <begin position="209"/>
        <end position="229"/>
    </location>
</feature>
<evidence type="ECO:0000256" key="4">
    <source>
        <dbReference type="ARBA" id="ARBA00022840"/>
    </source>
</evidence>
<keyword evidence="5" id="KW-0653">Protein transport</keyword>
<dbReference type="GO" id="GO:0006508">
    <property type="term" value="P:proteolysis"/>
    <property type="evidence" value="ECO:0007669"/>
    <property type="project" value="InterPro"/>
</dbReference>
<keyword evidence="3" id="KW-0547">Nucleotide-binding</keyword>
<feature type="domain" description="ABC transmembrane type-1" evidence="11">
    <location>
        <begin position="173"/>
        <end position="446"/>
    </location>
</feature>
<feature type="transmembrane region" description="Helical" evidence="9">
    <location>
        <begin position="428"/>
        <end position="452"/>
    </location>
</feature>
<protein>
    <submittedName>
        <fullName evidence="13">Peptidase C39</fullName>
    </submittedName>
</protein>
<dbReference type="GO" id="GO:0016887">
    <property type="term" value="F:ATP hydrolysis activity"/>
    <property type="evidence" value="ECO:0007669"/>
    <property type="project" value="InterPro"/>
</dbReference>
<dbReference type="GO" id="GO:0015031">
    <property type="term" value="P:protein transport"/>
    <property type="evidence" value="ECO:0007669"/>
    <property type="project" value="UniProtKB-KW"/>
</dbReference>
<dbReference type="Gene3D" id="3.40.50.300">
    <property type="entry name" value="P-loop containing nucleotide triphosphate hydrolases"/>
    <property type="match status" value="1"/>
</dbReference>
<dbReference type="CDD" id="cd18570">
    <property type="entry name" value="ABC_6TM_PCAT1_LagD_like"/>
    <property type="match status" value="1"/>
</dbReference>
<evidence type="ECO:0000256" key="2">
    <source>
        <dbReference type="ARBA" id="ARBA00022692"/>
    </source>
</evidence>
<dbReference type="SUPFAM" id="SSF52540">
    <property type="entry name" value="P-loop containing nucleoside triphosphate hydrolases"/>
    <property type="match status" value="1"/>
</dbReference>
<dbReference type="SUPFAM" id="SSF90123">
    <property type="entry name" value="ABC transporter transmembrane region"/>
    <property type="match status" value="1"/>
</dbReference>
<evidence type="ECO:0000256" key="8">
    <source>
        <dbReference type="ARBA" id="ARBA00043264"/>
    </source>
</evidence>
<proteinExistence type="predicted"/>
<comment type="subcellular location">
    <subcellularLocation>
        <location evidence="1">Cell membrane</location>
        <topology evidence="1">Multi-pass membrane protein</topology>
    </subcellularLocation>
</comment>
<keyword evidence="8" id="KW-0080">Bacteriocin transport</keyword>
<evidence type="ECO:0000313" key="13">
    <source>
        <dbReference type="EMBL" id="AWK03198.1"/>
    </source>
</evidence>
<dbReference type="GO" id="GO:0140359">
    <property type="term" value="F:ABC-type transporter activity"/>
    <property type="evidence" value="ECO:0007669"/>
    <property type="project" value="InterPro"/>
</dbReference>
<dbReference type="GO" id="GO:0043213">
    <property type="term" value="P:bacteriocin transport"/>
    <property type="evidence" value="ECO:0007669"/>
    <property type="project" value="UniProtKB-KW"/>
</dbReference>
<evidence type="ECO:0000259" key="10">
    <source>
        <dbReference type="PROSITE" id="PS50893"/>
    </source>
</evidence>
<dbReference type="InterPro" id="IPR027417">
    <property type="entry name" value="P-loop_NTPase"/>
</dbReference>
<dbReference type="Gene3D" id="1.20.1560.10">
    <property type="entry name" value="ABC transporter type 1, transmembrane domain"/>
    <property type="match status" value="1"/>
</dbReference>
<sequence>MKLLSLKQIAKTHTLQLDQSDCGVACLLSIIKLYNGNNSIEKIRELSGTTKEGTTMLGLYQAANQLGFTADGCEADIQALIDHKQPVILHVLMENQLQHYIVCYQYSEKEGFLIGNPAKGIYTLSISELEKIWISKTCLTLEPNDNFVTQKAQQDSQKKWFLDLLREGHKLIWISVLLGFFVAGLGLTMALFSQKLIDDILPSNNINKLISGIILLTILLSARVGISVLRQYFMLQQSKDFNNRINNSFFSALLQLPKAFFDTRKTGELVARLNDTQRVQNVIKMLTSTLIIDVLVAIISTVFLFSYSWRLGLICIFSLPLYFFIIYRSNKKILLSQKEVMQSSAITESNFINTIQGISTIKNDNKQNIFNELNKHLFANYQNKIFNLGKINITLSWQSGLTSVLFVIGILIYTSLQVFNHQIKIGELMAILGIVGSLLPSIANLALISIPINEAKIAFNRMYEFASIEKENKKGQELLEINKISIQNLSFRFAGRSELFHGINLEIEKGKFTAIVGESGSGKSTLGQILQRFYNFENGSIIVNNTHELQEIGLEGYRDLLGVIPQEITIFNGTVIDNILLGAIDTPENIVTFINEYGFKFYFDQLPQGLMTIVGEEGINLSGGQKQLIALARALYKRPQFLILDEATAAMDRKTENFTIQLLQKIKRDCAVLFISHRLHKLRNIADTIYILENKTITEFGNHEELMKTDNFYSEYWKENNYKD</sequence>
<dbReference type="Pfam" id="PF03412">
    <property type="entry name" value="Peptidase_C39"/>
    <property type="match status" value="1"/>
</dbReference>
<evidence type="ECO:0000256" key="1">
    <source>
        <dbReference type="ARBA" id="ARBA00004651"/>
    </source>
</evidence>
<dbReference type="InterPro" id="IPR039421">
    <property type="entry name" value="Type_1_exporter"/>
</dbReference>
<dbReference type="Pfam" id="PF00664">
    <property type="entry name" value="ABC_membrane"/>
    <property type="match status" value="1"/>
</dbReference>
<keyword evidence="14" id="KW-1185">Reference proteome</keyword>
<dbReference type="PROSITE" id="PS50990">
    <property type="entry name" value="PEPTIDASE_C39"/>
    <property type="match status" value="1"/>
</dbReference>
<dbReference type="Gene3D" id="3.90.70.10">
    <property type="entry name" value="Cysteine proteinases"/>
    <property type="match status" value="1"/>
</dbReference>
<dbReference type="InterPro" id="IPR003593">
    <property type="entry name" value="AAA+_ATPase"/>
</dbReference>
<evidence type="ECO:0000259" key="12">
    <source>
        <dbReference type="PROSITE" id="PS50990"/>
    </source>
</evidence>
<keyword evidence="7 9" id="KW-0472">Membrane</keyword>
<dbReference type="Pfam" id="PF00005">
    <property type="entry name" value="ABC_tran"/>
    <property type="match status" value="1"/>
</dbReference>
<dbReference type="GO" id="GO:0005524">
    <property type="term" value="F:ATP binding"/>
    <property type="evidence" value="ECO:0007669"/>
    <property type="project" value="UniProtKB-KW"/>
</dbReference>
<feature type="transmembrane region" description="Helical" evidence="9">
    <location>
        <begin position="309"/>
        <end position="327"/>
    </location>
</feature>
<dbReference type="GO" id="GO:0034040">
    <property type="term" value="F:ATPase-coupled lipid transmembrane transporter activity"/>
    <property type="evidence" value="ECO:0007669"/>
    <property type="project" value="TreeGrafter"/>
</dbReference>
<keyword evidence="4" id="KW-0067">ATP-binding</keyword>
<feature type="domain" description="Peptidase C39" evidence="12">
    <location>
        <begin position="16"/>
        <end position="140"/>
    </location>
</feature>
<dbReference type="EMBL" id="CP029255">
    <property type="protein sequence ID" value="AWK03198.1"/>
    <property type="molecule type" value="Genomic_DNA"/>
</dbReference>
<dbReference type="InterPro" id="IPR003439">
    <property type="entry name" value="ABC_transporter-like_ATP-bd"/>
</dbReference>
<evidence type="ECO:0000259" key="11">
    <source>
        <dbReference type="PROSITE" id="PS50929"/>
    </source>
</evidence>
<reference evidence="13 14" key="1">
    <citation type="submission" date="2018-05" db="EMBL/GenBank/DDBJ databases">
        <title>Genome sequencing of Flavobacterium sp. HYN0056.</title>
        <authorList>
            <person name="Yi H."/>
            <person name="Baek C."/>
        </authorList>
    </citation>
    <scope>NUCLEOTIDE SEQUENCE [LARGE SCALE GENOMIC DNA]</scope>
    <source>
        <strain evidence="13 14">HYN0056</strain>
    </source>
</reference>
<dbReference type="RefSeq" id="WP_109190779.1">
    <property type="nucleotide sequence ID" value="NZ_CP029255.1"/>
</dbReference>
<keyword evidence="2 9" id="KW-0812">Transmembrane</keyword>
<evidence type="ECO:0000256" key="6">
    <source>
        <dbReference type="ARBA" id="ARBA00022989"/>
    </source>
</evidence>
<accession>A0A2S1YGQ4</accession>
<dbReference type="Proteomes" id="UP000245250">
    <property type="component" value="Chromosome"/>
</dbReference>
<dbReference type="GO" id="GO:0005886">
    <property type="term" value="C:plasma membrane"/>
    <property type="evidence" value="ECO:0007669"/>
    <property type="project" value="UniProtKB-SubCell"/>
</dbReference>
<feature type="transmembrane region" description="Helical" evidence="9">
    <location>
        <begin position="171"/>
        <end position="197"/>
    </location>
</feature>
<dbReference type="AlphaFoldDB" id="A0A2S1YGQ4"/>
<dbReference type="InterPro" id="IPR036640">
    <property type="entry name" value="ABC1_TM_sf"/>
</dbReference>
<organism evidence="13 14">
    <name type="scientific">Flavobacterium crocinum</name>
    <dbReference type="NCBI Taxonomy" id="2183896"/>
    <lineage>
        <taxon>Bacteria</taxon>
        <taxon>Pseudomonadati</taxon>
        <taxon>Bacteroidota</taxon>
        <taxon>Flavobacteriia</taxon>
        <taxon>Flavobacteriales</taxon>
        <taxon>Flavobacteriaceae</taxon>
        <taxon>Flavobacterium</taxon>
    </lineage>
</organism>
<dbReference type="InterPro" id="IPR017871">
    <property type="entry name" value="ABC_transporter-like_CS"/>
</dbReference>
<dbReference type="OrthoDB" id="9760358at2"/>
<name>A0A2S1YGQ4_9FLAO</name>
<evidence type="ECO:0000313" key="14">
    <source>
        <dbReference type="Proteomes" id="UP000245250"/>
    </source>
</evidence>
<dbReference type="GO" id="GO:0008233">
    <property type="term" value="F:peptidase activity"/>
    <property type="evidence" value="ECO:0007669"/>
    <property type="project" value="InterPro"/>
</dbReference>
<evidence type="ECO:0000256" key="7">
    <source>
        <dbReference type="ARBA" id="ARBA00023136"/>
    </source>
</evidence>
<evidence type="ECO:0000256" key="9">
    <source>
        <dbReference type="SAM" id="Phobius"/>
    </source>
</evidence>
<keyword evidence="6 9" id="KW-1133">Transmembrane helix</keyword>
<dbReference type="KEGG" id="fcr:HYN56_02770"/>
<feature type="transmembrane region" description="Helical" evidence="9">
    <location>
        <begin position="395"/>
        <end position="416"/>
    </location>
</feature>
<dbReference type="PROSITE" id="PS00211">
    <property type="entry name" value="ABC_TRANSPORTER_1"/>
    <property type="match status" value="1"/>
</dbReference>
<dbReference type="SMART" id="SM00382">
    <property type="entry name" value="AAA"/>
    <property type="match status" value="1"/>
</dbReference>
<dbReference type="PANTHER" id="PTHR24221:SF654">
    <property type="entry name" value="ATP-BINDING CASSETTE SUB-FAMILY B MEMBER 6"/>
    <property type="match status" value="1"/>
</dbReference>
<evidence type="ECO:0000256" key="3">
    <source>
        <dbReference type="ARBA" id="ARBA00022741"/>
    </source>
</evidence>